<dbReference type="InterPro" id="IPR026634">
    <property type="entry name" value="TPST-like"/>
</dbReference>
<dbReference type="InterPro" id="IPR011990">
    <property type="entry name" value="TPR-like_helical_dom_sf"/>
</dbReference>
<evidence type="ECO:0000256" key="2">
    <source>
        <dbReference type="PROSITE-ProRule" id="PRU00339"/>
    </source>
</evidence>
<name>A0ABX1R2V3_9ALTE</name>
<evidence type="ECO:0000313" key="3">
    <source>
        <dbReference type="EMBL" id="NMH60098.1"/>
    </source>
</evidence>
<dbReference type="SMART" id="SM00028">
    <property type="entry name" value="TPR"/>
    <property type="match status" value="3"/>
</dbReference>
<dbReference type="SUPFAM" id="SSF48452">
    <property type="entry name" value="TPR-like"/>
    <property type="match status" value="1"/>
</dbReference>
<dbReference type="Pfam" id="PF13469">
    <property type="entry name" value="Sulfotransfer_3"/>
    <property type="match status" value="1"/>
</dbReference>
<dbReference type="InterPro" id="IPR027417">
    <property type="entry name" value="P-loop_NTPase"/>
</dbReference>
<organism evidence="3 4">
    <name type="scientific">Alteromonas ponticola</name>
    <dbReference type="NCBI Taxonomy" id="2720613"/>
    <lineage>
        <taxon>Bacteria</taxon>
        <taxon>Pseudomonadati</taxon>
        <taxon>Pseudomonadota</taxon>
        <taxon>Gammaproteobacteria</taxon>
        <taxon>Alteromonadales</taxon>
        <taxon>Alteromonadaceae</taxon>
        <taxon>Alteromonas/Salinimonas group</taxon>
        <taxon>Alteromonas</taxon>
    </lineage>
</organism>
<dbReference type="EMBL" id="JAATNW010000004">
    <property type="protein sequence ID" value="NMH60098.1"/>
    <property type="molecule type" value="Genomic_DNA"/>
</dbReference>
<comment type="caution">
    <text evidence="3">The sequence shown here is derived from an EMBL/GenBank/DDBJ whole genome shotgun (WGS) entry which is preliminary data.</text>
</comment>
<evidence type="ECO:0000256" key="1">
    <source>
        <dbReference type="ARBA" id="ARBA00022679"/>
    </source>
</evidence>
<dbReference type="PANTHER" id="PTHR12788">
    <property type="entry name" value="PROTEIN-TYROSINE SULFOTRANSFERASE 2"/>
    <property type="match status" value="1"/>
</dbReference>
<dbReference type="Gene3D" id="3.40.50.300">
    <property type="entry name" value="P-loop containing nucleotide triphosphate hydrolases"/>
    <property type="match status" value="1"/>
</dbReference>
<gene>
    <name evidence="3" type="ORF">HCJ96_08725</name>
</gene>
<evidence type="ECO:0000313" key="4">
    <source>
        <dbReference type="Proteomes" id="UP000709336"/>
    </source>
</evidence>
<dbReference type="RefSeq" id="WP_169210653.1">
    <property type="nucleotide sequence ID" value="NZ_JAATNW010000004.1"/>
</dbReference>
<dbReference type="SUPFAM" id="SSF52540">
    <property type="entry name" value="P-loop containing nucleoside triphosphate hydrolases"/>
    <property type="match status" value="1"/>
</dbReference>
<dbReference type="Gene3D" id="1.25.40.10">
    <property type="entry name" value="Tetratricopeptide repeat domain"/>
    <property type="match status" value="1"/>
</dbReference>
<dbReference type="PROSITE" id="PS50005">
    <property type="entry name" value="TPR"/>
    <property type="match status" value="1"/>
</dbReference>
<keyword evidence="4" id="KW-1185">Reference proteome</keyword>
<keyword evidence="2" id="KW-0802">TPR repeat</keyword>
<dbReference type="InterPro" id="IPR019734">
    <property type="entry name" value="TPR_rpt"/>
</dbReference>
<dbReference type="Pfam" id="PF13181">
    <property type="entry name" value="TPR_8"/>
    <property type="match status" value="1"/>
</dbReference>
<dbReference type="Proteomes" id="UP000709336">
    <property type="component" value="Unassembled WGS sequence"/>
</dbReference>
<reference evidence="3 4" key="1">
    <citation type="submission" date="2020-03" db="EMBL/GenBank/DDBJ databases">
        <title>Alteromonas ponticola sp. nov., isolated from seawater.</title>
        <authorList>
            <person name="Yoon J.-H."/>
            <person name="Kim Y.-O."/>
        </authorList>
    </citation>
    <scope>NUCLEOTIDE SEQUENCE [LARGE SCALE GENOMIC DNA]</scope>
    <source>
        <strain evidence="3 4">MYP5</strain>
    </source>
</reference>
<proteinExistence type="predicted"/>
<dbReference type="PANTHER" id="PTHR12788:SF10">
    <property type="entry name" value="PROTEIN-TYROSINE SULFOTRANSFERASE"/>
    <property type="match status" value="1"/>
</dbReference>
<accession>A0ABX1R2V3</accession>
<protein>
    <submittedName>
        <fullName evidence="3">Tetratricopeptide repeat protein</fullName>
    </submittedName>
</protein>
<sequence length="515" mass="57837">METRSQLISKAEAACDAGDVVNAQRACSIYQKNFGEDPDILCLTGRTLLNLRQYTEAEKALTRSYEQSQSNITLAYLIIAACASYNRARVETVVTELQFDQIEQYELLVLLGQSLATLKLHTLALDAYNQVCAIWPRRADGFYYAGRTYVKLGNRPQAVVSLKQAIDIEPTHLLANHTLAIANPADFDSAQVAALSDAFKQAHSAGDQDSAVILAHTLNKIYAHQGAYRKAENILLQAKGEFVEDAEISEARNAAIFDWLLEGKRENCFGSVGSASDQPIFIVGMPETGSNIVAHILSAHPEVATPSSTNLFVQAVSQLCDRKKHISLDLKALLEAEELDNQRFGEYYLQLTNGMKSGSEKYTVDYQPYNFFNVSLIKRALPNAKVIIMLRDPVETVIANYLKLTLPFNHTNGYTYDLTYCCRYYRHFYNLMHRWQSIYGDSIRIQSYAALSSDWETEVNALFDYCGFAAVDKSTRAFQQRILSAHQKLTNNNDLDHYTTFAELVRNKLSDLLSD</sequence>
<keyword evidence="1" id="KW-0808">Transferase</keyword>
<feature type="repeat" description="TPR" evidence="2">
    <location>
        <begin position="139"/>
        <end position="172"/>
    </location>
</feature>